<evidence type="ECO:0000256" key="1">
    <source>
        <dbReference type="SAM" id="MobiDB-lite"/>
    </source>
</evidence>
<evidence type="ECO:0000256" key="2">
    <source>
        <dbReference type="SAM" id="Phobius"/>
    </source>
</evidence>
<sequence length="188" mass="20701">MGWFDGVSEIGGHSSSHHKRRSSPKRHSSSGSGIFGLGDHRHNSSKSSFFGFPSRSTSHYKRSPRSGYLQRVYKQLRRLLKDLIHYMKRHPMKVFMLVVMPLITGGALTGLLKKFGIRLPGGLEKMFAAGGASSFDSQGYGRERIGRDRHGNLQFERESSENPLAAFGGIQGLMGGAGSAINLAKMFM</sequence>
<accession>A0A9P8CIY1</accession>
<dbReference type="Proteomes" id="UP000887226">
    <property type="component" value="Unassembled WGS sequence"/>
</dbReference>
<reference evidence="3" key="1">
    <citation type="journal article" date="2021" name="IMA Fungus">
        <title>Genomic characterization of three marine fungi, including Emericellopsis atlantica sp. nov. with signatures of a generalist lifestyle and marine biomass degradation.</title>
        <authorList>
            <person name="Hagestad O.C."/>
            <person name="Hou L."/>
            <person name="Andersen J.H."/>
            <person name="Hansen E.H."/>
            <person name="Altermark B."/>
            <person name="Li C."/>
            <person name="Kuhnert E."/>
            <person name="Cox R.J."/>
            <person name="Crous P.W."/>
            <person name="Spatafora J.W."/>
            <person name="Lail K."/>
            <person name="Amirebrahimi M."/>
            <person name="Lipzen A."/>
            <person name="Pangilinan J."/>
            <person name="Andreopoulos W."/>
            <person name="Hayes R.D."/>
            <person name="Ng V."/>
            <person name="Grigoriev I.V."/>
            <person name="Jackson S.A."/>
            <person name="Sutton T.D.S."/>
            <person name="Dobson A.D.W."/>
            <person name="Rama T."/>
        </authorList>
    </citation>
    <scope>NUCLEOTIDE SEQUENCE</scope>
    <source>
        <strain evidence="3">TRa3180A</strain>
    </source>
</reference>
<comment type="caution">
    <text evidence="3">The sequence shown here is derived from an EMBL/GenBank/DDBJ whole genome shotgun (WGS) entry which is preliminary data.</text>
</comment>
<dbReference type="OrthoDB" id="5398396at2759"/>
<evidence type="ECO:0000313" key="3">
    <source>
        <dbReference type="EMBL" id="KAG9248412.1"/>
    </source>
</evidence>
<feature type="transmembrane region" description="Helical" evidence="2">
    <location>
        <begin position="94"/>
        <end position="112"/>
    </location>
</feature>
<keyword evidence="4" id="KW-1185">Reference proteome</keyword>
<organism evidence="3 4">
    <name type="scientific">Calycina marina</name>
    <dbReference type="NCBI Taxonomy" id="1763456"/>
    <lineage>
        <taxon>Eukaryota</taxon>
        <taxon>Fungi</taxon>
        <taxon>Dikarya</taxon>
        <taxon>Ascomycota</taxon>
        <taxon>Pezizomycotina</taxon>
        <taxon>Leotiomycetes</taxon>
        <taxon>Helotiales</taxon>
        <taxon>Pezizellaceae</taxon>
        <taxon>Calycina</taxon>
    </lineage>
</organism>
<dbReference type="AlphaFoldDB" id="A0A9P8CIY1"/>
<keyword evidence="2" id="KW-1133">Transmembrane helix</keyword>
<feature type="region of interest" description="Disordered" evidence="1">
    <location>
        <begin position="1"/>
        <end position="40"/>
    </location>
</feature>
<name>A0A9P8CIY1_9HELO</name>
<keyword evidence="2" id="KW-0812">Transmembrane</keyword>
<evidence type="ECO:0000313" key="4">
    <source>
        <dbReference type="Proteomes" id="UP000887226"/>
    </source>
</evidence>
<protein>
    <submittedName>
        <fullName evidence="3">Uncharacterized protein</fullName>
    </submittedName>
</protein>
<feature type="compositionally biased region" description="Basic residues" evidence="1">
    <location>
        <begin position="15"/>
        <end position="28"/>
    </location>
</feature>
<proteinExistence type="predicted"/>
<gene>
    <name evidence="3" type="ORF">BJ878DRAFT_538337</name>
</gene>
<keyword evidence="2" id="KW-0472">Membrane</keyword>
<dbReference type="EMBL" id="MU253749">
    <property type="protein sequence ID" value="KAG9248412.1"/>
    <property type="molecule type" value="Genomic_DNA"/>
</dbReference>